<dbReference type="PANTHER" id="PTHR48208:SF2">
    <property type="entry name" value="CENTROMERE PROTEIN I"/>
    <property type="match status" value="1"/>
</dbReference>
<dbReference type="GO" id="GO:0000070">
    <property type="term" value="P:mitotic sister chromatid segregation"/>
    <property type="evidence" value="ECO:0007669"/>
    <property type="project" value="TreeGrafter"/>
</dbReference>
<dbReference type="PANTHER" id="PTHR48208">
    <property type="entry name" value="CENTROMERE PROTEIN I"/>
    <property type="match status" value="1"/>
</dbReference>
<keyword evidence="4" id="KW-0158">Chromosome</keyword>
<dbReference type="GO" id="GO:0034080">
    <property type="term" value="P:CENP-A containing chromatin assembly"/>
    <property type="evidence" value="ECO:0007669"/>
    <property type="project" value="TreeGrafter"/>
</dbReference>
<evidence type="ECO:0000256" key="7">
    <source>
        <dbReference type="SAM" id="MobiDB-lite"/>
    </source>
</evidence>
<evidence type="ECO:0000256" key="2">
    <source>
        <dbReference type="ARBA" id="ARBA00004584"/>
    </source>
</evidence>
<dbReference type="Proteomes" id="UP000306954">
    <property type="component" value="Unassembled WGS sequence"/>
</dbReference>
<dbReference type="AlphaFoldDB" id="A0A4T0HY24"/>
<evidence type="ECO:0000256" key="3">
    <source>
        <dbReference type="ARBA" id="ARBA00005470"/>
    </source>
</evidence>
<feature type="region of interest" description="Disordered" evidence="7">
    <location>
        <begin position="818"/>
        <end position="863"/>
    </location>
</feature>
<gene>
    <name evidence="8" type="ORF">E3P90_02696</name>
</gene>
<comment type="similarity">
    <text evidence="3">Belongs to the CENP-I/CTF3 family.</text>
</comment>
<keyword evidence="6" id="KW-0137">Centromere</keyword>
<comment type="subcellular location">
    <subcellularLocation>
        <location evidence="2">Chromosome</location>
        <location evidence="2">Centromere</location>
    </subcellularLocation>
    <subcellularLocation>
        <location evidence="1">Nucleus</location>
    </subcellularLocation>
</comment>
<evidence type="ECO:0000256" key="6">
    <source>
        <dbReference type="ARBA" id="ARBA00023328"/>
    </source>
</evidence>
<accession>A0A4T0HY24</accession>
<feature type="compositionally biased region" description="Basic and acidic residues" evidence="7">
    <location>
        <begin position="8"/>
        <end position="26"/>
    </location>
</feature>
<dbReference type="EMBL" id="SPOF01000028">
    <property type="protein sequence ID" value="TIB10750.1"/>
    <property type="molecule type" value="Genomic_DNA"/>
</dbReference>
<dbReference type="GO" id="GO:0000939">
    <property type="term" value="C:inner kinetochore"/>
    <property type="evidence" value="ECO:0007669"/>
    <property type="project" value="TreeGrafter"/>
</dbReference>
<evidence type="ECO:0000256" key="4">
    <source>
        <dbReference type="ARBA" id="ARBA00022454"/>
    </source>
</evidence>
<evidence type="ECO:0000313" key="9">
    <source>
        <dbReference type="Proteomes" id="UP000306954"/>
    </source>
</evidence>
<evidence type="ECO:0000256" key="1">
    <source>
        <dbReference type="ARBA" id="ARBA00004123"/>
    </source>
</evidence>
<protein>
    <recommendedName>
        <fullName evidence="10">Centromere protein I</fullName>
    </recommendedName>
</protein>
<evidence type="ECO:0008006" key="10">
    <source>
        <dbReference type="Google" id="ProtNLM"/>
    </source>
</evidence>
<evidence type="ECO:0000313" key="8">
    <source>
        <dbReference type="EMBL" id="TIB10750.1"/>
    </source>
</evidence>
<feature type="region of interest" description="Disordered" evidence="7">
    <location>
        <begin position="1"/>
        <end position="55"/>
    </location>
</feature>
<dbReference type="InterPro" id="IPR012485">
    <property type="entry name" value="CENP-I"/>
</dbReference>
<feature type="compositionally biased region" description="Basic and acidic residues" evidence="7">
    <location>
        <begin position="825"/>
        <end position="838"/>
    </location>
</feature>
<name>A0A4T0HY24_WALIC</name>
<proteinExistence type="inferred from homology"/>
<sequence length="863" mass="98758">MVRVRQSPRRESRGDPDSSRDLDTNARENTQIDNTEGQDTRQHPEQPENTEQPNENVEANKQIYHLPPDGEVADSLYPLLSILKKSNTYPLSKEKREITGRTFAAINARVMKAGCSPEEIAEAVEVALSGDMNKQCSNKLFTFLHPITTVNENTIISILGSLGASRHKLADTTTQAAGLKWLVAVLEWIDSTARRTLGNMYAVLWNHLGIETLRYAVSCRYVVPAYSLTSLRPHLPYLLALLTRREHVIPFRVSFILTLQARFPLDPSLPALINVFRSYHPTRIPPGIGRAAGKRPYRVNANWKQKSRAIREGTVEEYEEQLIQKRQERAERNAKQTTSEILQQSLVPQKRQRIEYAAPPLSVMQSRGSIITIQDCPTLRTLGKYFDRLTMPSQVAALLQNNFATWAYLAHPTDKNTRQLSAWLSHALKDAIVSSPLTQDNYEASEEFLRLVVAHCRYTKQLSPLLEAFVVDFLETWDGAIFQTEIFELISYYPPRPFQVIHELVLQPLARLSAYSGLEFRIRVVKCYNALLRQWSCYNWSRMRQTYITLADDDARINWQYVNTLMVEHVEMLGELIYKDHPNNAAVHHVILDTIEATTPLMTSIQDCSIKLPNTEMFFTLIQNGGVEVISRLCAQICNWREIMTVHGDLLKEGRVSEYPPAFKKQFHEWVLATCEFFYRMKAFDPISRTGEWVSGLGRDVLERLHKSSQDLEWGRYQLSIKAVGDVAFNPRLVPLSQRFLGEFQDYFNVTHPERYEGAVSNSALKGSSLDMHGLNIRANYVEWLGRQGVTGLPMLLFTTVKSLQTFVRGHESSFLQSQSQENLSPRKERYEAKKQAEVMEIEPTQQTEDTRLSRSSSAFDRV</sequence>
<feature type="compositionally biased region" description="Polar residues" evidence="7">
    <location>
        <begin position="844"/>
        <end position="863"/>
    </location>
</feature>
<evidence type="ECO:0000256" key="5">
    <source>
        <dbReference type="ARBA" id="ARBA00023242"/>
    </source>
</evidence>
<dbReference type="Pfam" id="PF07778">
    <property type="entry name" value="CENP-I"/>
    <property type="match status" value="1"/>
</dbReference>
<reference evidence="8 9" key="1">
    <citation type="submission" date="2019-03" db="EMBL/GenBank/DDBJ databases">
        <title>Sequencing 23 genomes of Wallemia ichthyophaga.</title>
        <authorList>
            <person name="Gostincar C."/>
        </authorList>
    </citation>
    <scope>NUCLEOTIDE SEQUENCE [LARGE SCALE GENOMIC DNA]</scope>
    <source>
        <strain evidence="8 9">EXF-8621</strain>
    </source>
</reference>
<organism evidence="8 9">
    <name type="scientific">Wallemia ichthyophaga</name>
    <dbReference type="NCBI Taxonomy" id="245174"/>
    <lineage>
        <taxon>Eukaryota</taxon>
        <taxon>Fungi</taxon>
        <taxon>Dikarya</taxon>
        <taxon>Basidiomycota</taxon>
        <taxon>Wallemiomycotina</taxon>
        <taxon>Wallemiomycetes</taxon>
        <taxon>Wallemiales</taxon>
        <taxon>Wallemiaceae</taxon>
        <taxon>Wallemia</taxon>
    </lineage>
</organism>
<dbReference type="GO" id="GO:0005634">
    <property type="term" value="C:nucleus"/>
    <property type="evidence" value="ECO:0007669"/>
    <property type="project" value="UniProtKB-SubCell"/>
</dbReference>
<keyword evidence="5" id="KW-0539">Nucleus</keyword>
<feature type="compositionally biased region" description="Polar residues" evidence="7">
    <location>
        <begin position="27"/>
        <end position="37"/>
    </location>
</feature>
<comment type="caution">
    <text evidence="8">The sequence shown here is derived from an EMBL/GenBank/DDBJ whole genome shotgun (WGS) entry which is preliminary data.</text>
</comment>